<keyword evidence="5" id="KW-0997">Cell inner membrane</keyword>
<evidence type="ECO:0000256" key="6">
    <source>
        <dbReference type="ARBA" id="ARBA00022692"/>
    </source>
</evidence>
<keyword evidence="10" id="KW-0732">Signal</keyword>
<keyword evidence="7" id="KW-0653">Protein transport</keyword>
<dbReference type="RefSeq" id="WP_171739312.1">
    <property type="nucleotide sequence ID" value="NZ_CP053435.1"/>
</dbReference>
<dbReference type="Proteomes" id="UP000502756">
    <property type="component" value="Chromosome"/>
</dbReference>
<evidence type="ECO:0000256" key="1">
    <source>
        <dbReference type="ARBA" id="ARBA00004383"/>
    </source>
</evidence>
<dbReference type="InterPro" id="IPR037682">
    <property type="entry name" value="TonB_C"/>
</dbReference>
<evidence type="ECO:0000259" key="11">
    <source>
        <dbReference type="PROSITE" id="PS52015"/>
    </source>
</evidence>
<dbReference type="GO" id="GO:0031992">
    <property type="term" value="F:energy transducer activity"/>
    <property type="evidence" value="ECO:0007669"/>
    <property type="project" value="TreeGrafter"/>
</dbReference>
<keyword evidence="6" id="KW-0812">Transmembrane</keyword>
<evidence type="ECO:0000313" key="13">
    <source>
        <dbReference type="Proteomes" id="UP000502756"/>
    </source>
</evidence>
<evidence type="ECO:0000256" key="3">
    <source>
        <dbReference type="ARBA" id="ARBA00022448"/>
    </source>
</evidence>
<evidence type="ECO:0000256" key="2">
    <source>
        <dbReference type="ARBA" id="ARBA00006555"/>
    </source>
</evidence>
<name>A0A6M5Y8G4_9BACT</name>
<dbReference type="PANTHER" id="PTHR33446">
    <property type="entry name" value="PROTEIN TONB-RELATED"/>
    <property type="match status" value="1"/>
</dbReference>
<comment type="similarity">
    <text evidence="2">Belongs to the TonB family.</text>
</comment>
<evidence type="ECO:0000256" key="10">
    <source>
        <dbReference type="SAM" id="SignalP"/>
    </source>
</evidence>
<keyword evidence="13" id="KW-1185">Reference proteome</keyword>
<dbReference type="GO" id="GO:0055085">
    <property type="term" value="P:transmembrane transport"/>
    <property type="evidence" value="ECO:0007669"/>
    <property type="project" value="InterPro"/>
</dbReference>
<feature type="domain" description="TonB C-terminal" evidence="11">
    <location>
        <begin position="47"/>
        <end position="136"/>
    </location>
</feature>
<feature type="chain" id="PRO_5027004572" evidence="10">
    <location>
        <begin position="21"/>
        <end position="136"/>
    </location>
</feature>
<evidence type="ECO:0000256" key="4">
    <source>
        <dbReference type="ARBA" id="ARBA00022475"/>
    </source>
</evidence>
<dbReference type="PROSITE" id="PS52015">
    <property type="entry name" value="TONB_CTD"/>
    <property type="match status" value="1"/>
</dbReference>
<accession>A0A6M5Y8G4</accession>
<dbReference type="GO" id="GO:0098797">
    <property type="term" value="C:plasma membrane protein complex"/>
    <property type="evidence" value="ECO:0007669"/>
    <property type="project" value="TreeGrafter"/>
</dbReference>
<evidence type="ECO:0000256" key="9">
    <source>
        <dbReference type="ARBA" id="ARBA00023136"/>
    </source>
</evidence>
<reference evidence="12 13" key="1">
    <citation type="submission" date="2020-05" db="EMBL/GenBank/DDBJ databases">
        <title>Genome sequencing of Spirosoma sp. TS118.</title>
        <authorList>
            <person name="Lee J.-H."/>
            <person name="Jeong S."/>
            <person name="Zhao L."/>
            <person name="Jung J.-H."/>
            <person name="Kim M.-K."/>
            <person name="Lim S."/>
        </authorList>
    </citation>
    <scope>NUCLEOTIDE SEQUENCE [LARGE SCALE GENOMIC DNA]</scope>
    <source>
        <strain evidence="12 13">TS118</strain>
    </source>
</reference>
<dbReference type="SUPFAM" id="SSF74653">
    <property type="entry name" value="TolA/TonB C-terminal domain"/>
    <property type="match status" value="1"/>
</dbReference>
<feature type="signal peptide" evidence="10">
    <location>
        <begin position="1"/>
        <end position="20"/>
    </location>
</feature>
<dbReference type="NCBIfam" id="TIGR01352">
    <property type="entry name" value="tonB_Cterm"/>
    <property type="match status" value="1"/>
</dbReference>
<keyword evidence="8" id="KW-1133">Transmembrane helix</keyword>
<keyword evidence="9" id="KW-0472">Membrane</keyword>
<proteinExistence type="inferred from homology"/>
<dbReference type="AlphaFoldDB" id="A0A6M5Y8G4"/>
<comment type="subcellular location">
    <subcellularLocation>
        <location evidence="1">Cell inner membrane</location>
        <topology evidence="1">Single-pass membrane protein</topology>
        <orientation evidence="1">Periplasmic side</orientation>
    </subcellularLocation>
</comment>
<sequence length="136" mass="15083">MLKFFLTFWLLGLLGVCAQAQQPHLDSKSTPSRPIYTVAEEHPAFPGGMNKLGNYLRKNLQYPQAARQARKEGKVFVTFIVGEQGAIEEVRALNSLDPELDAEAVRVVQAMPNWKPAKVAGKAVACRYNLPINFAL</sequence>
<keyword evidence="3" id="KW-0813">Transport</keyword>
<organism evidence="12 13">
    <name type="scientific">Spirosoma taeanense</name>
    <dbReference type="NCBI Taxonomy" id="2735870"/>
    <lineage>
        <taxon>Bacteria</taxon>
        <taxon>Pseudomonadati</taxon>
        <taxon>Bacteroidota</taxon>
        <taxon>Cytophagia</taxon>
        <taxon>Cytophagales</taxon>
        <taxon>Cytophagaceae</taxon>
        <taxon>Spirosoma</taxon>
    </lineage>
</organism>
<dbReference type="InterPro" id="IPR051045">
    <property type="entry name" value="TonB-dependent_transducer"/>
</dbReference>
<dbReference type="KEGG" id="stae:HNV11_08810"/>
<dbReference type="EMBL" id="CP053435">
    <property type="protein sequence ID" value="QJW89473.1"/>
    <property type="molecule type" value="Genomic_DNA"/>
</dbReference>
<keyword evidence="4" id="KW-1003">Cell membrane</keyword>
<gene>
    <name evidence="12" type="ORF">HNV11_08810</name>
</gene>
<dbReference type="PANTHER" id="PTHR33446:SF2">
    <property type="entry name" value="PROTEIN TONB"/>
    <property type="match status" value="1"/>
</dbReference>
<protein>
    <submittedName>
        <fullName evidence="12">Energy transducer TonB</fullName>
    </submittedName>
</protein>
<dbReference type="Pfam" id="PF03544">
    <property type="entry name" value="TonB_C"/>
    <property type="match status" value="1"/>
</dbReference>
<dbReference type="InterPro" id="IPR006260">
    <property type="entry name" value="TonB/TolA_C"/>
</dbReference>
<evidence type="ECO:0000256" key="7">
    <source>
        <dbReference type="ARBA" id="ARBA00022927"/>
    </source>
</evidence>
<evidence type="ECO:0000256" key="8">
    <source>
        <dbReference type="ARBA" id="ARBA00022989"/>
    </source>
</evidence>
<dbReference type="Gene3D" id="3.30.1150.10">
    <property type="match status" value="1"/>
</dbReference>
<dbReference type="GO" id="GO:0015031">
    <property type="term" value="P:protein transport"/>
    <property type="evidence" value="ECO:0007669"/>
    <property type="project" value="UniProtKB-KW"/>
</dbReference>
<evidence type="ECO:0000313" key="12">
    <source>
        <dbReference type="EMBL" id="QJW89473.1"/>
    </source>
</evidence>
<evidence type="ECO:0000256" key="5">
    <source>
        <dbReference type="ARBA" id="ARBA00022519"/>
    </source>
</evidence>